<comment type="caution">
    <text evidence="1">The sequence shown here is derived from an EMBL/GenBank/DDBJ whole genome shotgun (WGS) entry which is preliminary data.</text>
</comment>
<proteinExistence type="predicted"/>
<reference evidence="1 2" key="1">
    <citation type="submission" date="2024-09" db="EMBL/GenBank/DDBJ databases">
        <authorList>
            <person name="Sun Q."/>
            <person name="Mori K."/>
        </authorList>
    </citation>
    <scope>NUCLEOTIDE SEQUENCE [LARGE SCALE GENOMIC DNA]</scope>
    <source>
        <strain evidence="1 2">TBRC 5777</strain>
    </source>
</reference>
<dbReference type="RefSeq" id="WP_377045566.1">
    <property type="nucleotide sequence ID" value="NZ_JBHLUN010000011.1"/>
</dbReference>
<keyword evidence="2" id="KW-1185">Reference proteome</keyword>
<name>A0ABV6JVZ3_9PROT</name>
<evidence type="ECO:0000313" key="1">
    <source>
        <dbReference type="EMBL" id="MFC0409814.1"/>
    </source>
</evidence>
<evidence type="ECO:0008006" key="3">
    <source>
        <dbReference type="Google" id="ProtNLM"/>
    </source>
</evidence>
<gene>
    <name evidence="1" type="ORF">ACFFGY_16300</name>
</gene>
<dbReference type="EMBL" id="JBHLUN010000011">
    <property type="protein sequence ID" value="MFC0409814.1"/>
    <property type="molecule type" value="Genomic_DNA"/>
</dbReference>
<accession>A0ABV6JVZ3</accession>
<protein>
    <recommendedName>
        <fullName evidence="3">STAS domain-containing protein</fullName>
    </recommendedName>
</protein>
<evidence type="ECO:0000313" key="2">
    <source>
        <dbReference type="Proteomes" id="UP001589865"/>
    </source>
</evidence>
<dbReference type="Proteomes" id="UP001589865">
    <property type="component" value="Unassembled WGS sequence"/>
</dbReference>
<sequence length="103" mass="10920">MPLCLVLHDLPSGGAEVLEAAIWEVSESHWVVAANTLFVSSDVSVGYLSDHLRGALRRSGMQGWIMVLQAASDVVSAGLGEDAQAWLREQSPAAEEVTTTALS</sequence>
<organism evidence="1 2">
    <name type="scientific">Roseomonas elaeocarpi</name>
    <dbReference type="NCBI Taxonomy" id="907779"/>
    <lineage>
        <taxon>Bacteria</taxon>
        <taxon>Pseudomonadati</taxon>
        <taxon>Pseudomonadota</taxon>
        <taxon>Alphaproteobacteria</taxon>
        <taxon>Acetobacterales</taxon>
        <taxon>Roseomonadaceae</taxon>
        <taxon>Roseomonas</taxon>
    </lineage>
</organism>